<feature type="transmembrane region" description="Helical" evidence="1">
    <location>
        <begin position="25"/>
        <end position="44"/>
    </location>
</feature>
<comment type="caution">
    <text evidence="2">The sequence shown here is derived from an EMBL/GenBank/DDBJ whole genome shotgun (WGS) entry which is preliminary data.</text>
</comment>
<sequence length="127" mass="14850">MLTWALRKCASPIMAPEDDFVSRRLLMKISMILCLYSTTGFFCMARSANRNRYEDEFAELCFKTFMALGIMSLLAYFVCLVLLMIINVEARHFQKQLEEEFKFEMLKYPFIKPVCKPNSSSTKDKNV</sequence>
<organism evidence="2 3">
    <name type="scientific">Larinioides sclopetarius</name>
    <dbReference type="NCBI Taxonomy" id="280406"/>
    <lineage>
        <taxon>Eukaryota</taxon>
        <taxon>Metazoa</taxon>
        <taxon>Ecdysozoa</taxon>
        <taxon>Arthropoda</taxon>
        <taxon>Chelicerata</taxon>
        <taxon>Arachnida</taxon>
        <taxon>Araneae</taxon>
        <taxon>Araneomorphae</taxon>
        <taxon>Entelegynae</taxon>
        <taxon>Araneoidea</taxon>
        <taxon>Araneidae</taxon>
        <taxon>Larinioides</taxon>
    </lineage>
</organism>
<proteinExistence type="predicted"/>
<gene>
    <name evidence="2" type="ORF">LARSCL_LOCUS16438</name>
</gene>
<dbReference type="AlphaFoldDB" id="A0AAV2B3B7"/>
<evidence type="ECO:0000313" key="2">
    <source>
        <dbReference type="EMBL" id="CAL1290361.1"/>
    </source>
</evidence>
<dbReference type="EMBL" id="CAXIEN010000263">
    <property type="protein sequence ID" value="CAL1290361.1"/>
    <property type="molecule type" value="Genomic_DNA"/>
</dbReference>
<keyword evidence="3" id="KW-1185">Reference proteome</keyword>
<keyword evidence="1" id="KW-0812">Transmembrane</keyword>
<accession>A0AAV2B3B7</accession>
<feature type="transmembrane region" description="Helical" evidence="1">
    <location>
        <begin position="65"/>
        <end position="86"/>
    </location>
</feature>
<reference evidence="2 3" key="1">
    <citation type="submission" date="2024-04" db="EMBL/GenBank/DDBJ databases">
        <authorList>
            <person name="Rising A."/>
            <person name="Reimegard J."/>
            <person name="Sonavane S."/>
            <person name="Akerstrom W."/>
            <person name="Nylinder S."/>
            <person name="Hedman E."/>
            <person name="Kallberg Y."/>
        </authorList>
    </citation>
    <scope>NUCLEOTIDE SEQUENCE [LARGE SCALE GENOMIC DNA]</scope>
</reference>
<evidence type="ECO:0000313" key="3">
    <source>
        <dbReference type="Proteomes" id="UP001497382"/>
    </source>
</evidence>
<keyword evidence="1" id="KW-0472">Membrane</keyword>
<name>A0AAV2B3B7_9ARAC</name>
<dbReference type="Proteomes" id="UP001497382">
    <property type="component" value="Unassembled WGS sequence"/>
</dbReference>
<keyword evidence="1" id="KW-1133">Transmembrane helix</keyword>
<protein>
    <submittedName>
        <fullName evidence="2">Uncharacterized protein</fullName>
    </submittedName>
</protein>
<evidence type="ECO:0000256" key="1">
    <source>
        <dbReference type="SAM" id="Phobius"/>
    </source>
</evidence>